<gene>
    <name evidence="3" type="ORF">CEXT_630101</name>
</gene>
<dbReference type="Proteomes" id="UP001054945">
    <property type="component" value="Unassembled WGS sequence"/>
</dbReference>
<comment type="caution">
    <text evidence="3">The sequence shown here is derived from an EMBL/GenBank/DDBJ whole genome shotgun (WGS) entry which is preliminary data.</text>
</comment>
<sequence length="128" mass="14358">MDRISHYPKDPSLSYEIASLGDTQVPIGVYHASALKYFHQSSSVLPIKPLRKRSRPPSKTGQPVFPTISAGSSSRRPRSNQRMRMCFFPLPCFLLHTGTKLDIEVLLTLSGMGVKLYSALLFFVFLID</sequence>
<keyword evidence="2" id="KW-0472">Membrane</keyword>
<keyword evidence="2" id="KW-1133">Transmembrane helix</keyword>
<reference evidence="3 4" key="1">
    <citation type="submission" date="2021-06" db="EMBL/GenBank/DDBJ databases">
        <title>Caerostris extrusa draft genome.</title>
        <authorList>
            <person name="Kono N."/>
            <person name="Arakawa K."/>
        </authorList>
    </citation>
    <scope>NUCLEOTIDE SEQUENCE [LARGE SCALE GENOMIC DNA]</scope>
</reference>
<evidence type="ECO:0000256" key="2">
    <source>
        <dbReference type="SAM" id="Phobius"/>
    </source>
</evidence>
<evidence type="ECO:0000256" key="1">
    <source>
        <dbReference type="SAM" id="MobiDB-lite"/>
    </source>
</evidence>
<dbReference type="EMBL" id="BPLR01019136">
    <property type="protein sequence ID" value="GIZ04791.1"/>
    <property type="molecule type" value="Genomic_DNA"/>
</dbReference>
<feature type="region of interest" description="Disordered" evidence="1">
    <location>
        <begin position="48"/>
        <end position="80"/>
    </location>
</feature>
<accession>A0AAV4YFI1</accession>
<feature type="transmembrane region" description="Helical" evidence="2">
    <location>
        <begin position="105"/>
        <end position="127"/>
    </location>
</feature>
<keyword evidence="2" id="KW-0812">Transmembrane</keyword>
<evidence type="ECO:0000313" key="3">
    <source>
        <dbReference type="EMBL" id="GIZ04791.1"/>
    </source>
</evidence>
<keyword evidence="4" id="KW-1185">Reference proteome</keyword>
<name>A0AAV4YFI1_CAEEX</name>
<dbReference type="AlphaFoldDB" id="A0AAV4YFI1"/>
<proteinExistence type="predicted"/>
<evidence type="ECO:0000313" key="4">
    <source>
        <dbReference type="Proteomes" id="UP001054945"/>
    </source>
</evidence>
<organism evidence="3 4">
    <name type="scientific">Caerostris extrusa</name>
    <name type="common">Bark spider</name>
    <name type="synonym">Caerostris bankana</name>
    <dbReference type="NCBI Taxonomy" id="172846"/>
    <lineage>
        <taxon>Eukaryota</taxon>
        <taxon>Metazoa</taxon>
        <taxon>Ecdysozoa</taxon>
        <taxon>Arthropoda</taxon>
        <taxon>Chelicerata</taxon>
        <taxon>Arachnida</taxon>
        <taxon>Araneae</taxon>
        <taxon>Araneomorphae</taxon>
        <taxon>Entelegynae</taxon>
        <taxon>Araneoidea</taxon>
        <taxon>Araneidae</taxon>
        <taxon>Caerostris</taxon>
    </lineage>
</organism>
<protein>
    <submittedName>
        <fullName evidence="3">Uncharacterized protein</fullName>
    </submittedName>
</protein>